<proteinExistence type="predicted"/>
<name>A0A8S5TK11_9VIRU</name>
<reference evidence="1" key="1">
    <citation type="journal article" date="2021" name="Proc. Natl. Acad. Sci. U.S.A.">
        <title>A Catalog of Tens of Thousands of Viruses from Human Metagenomes Reveals Hidden Associations with Chronic Diseases.</title>
        <authorList>
            <person name="Tisza M.J."/>
            <person name="Buck C.B."/>
        </authorList>
    </citation>
    <scope>NUCLEOTIDE SEQUENCE</scope>
    <source>
        <strain evidence="1">Ctv2g1</strain>
    </source>
</reference>
<evidence type="ECO:0000313" key="1">
    <source>
        <dbReference type="EMBL" id="DAF63513.1"/>
    </source>
</evidence>
<protein>
    <submittedName>
        <fullName evidence="1">Uncharacterized protein</fullName>
    </submittedName>
</protein>
<dbReference type="EMBL" id="BK032841">
    <property type="protein sequence ID" value="DAF63513.1"/>
    <property type="molecule type" value="Genomic_DNA"/>
</dbReference>
<sequence>MNAILIICIILLAFCVWDEMFNDNNRNQSI</sequence>
<organism evidence="1">
    <name type="scientific">virus sp. ctv2g1</name>
    <dbReference type="NCBI Taxonomy" id="2828000"/>
    <lineage>
        <taxon>Viruses</taxon>
    </lineage>
</organism>
<accession>A0A8S5TK11</accession>